<reference evidence="5" key="1">
    <citation type="submission" date="2016-04" db="EMBL/GenBank/DDBJ databases">
        <title>Draft genome sequence of Paludibacter jiangxiensis strain NM7.</title>
        <authorList>
            <person name="Qiu Y."/>
            <person name="Matsuura N."/>
            <person name="Ohashi A."/>
            <person name="Tourlousse M.D."/>
            <person name="Sekiguchi Y."/>
        </authorList>
    </citation>
    <scope>NUCLEOTIDE SEQUENCE [LARGE SCALE GENOMIC DNA]</scope>
    <source>
        <strain evidence="5">NM7</strain>
    </source>
</reference>
<dbReference type="SMART" id="SM00850">
    <property type="entry name" value="LytTR"/>
    <property type="match status" value="1"/>
</dbReference>
<name>A0A171A7E1_9BACT</name>
<evidence type="ECO:0000313" key="4">
    <source>
        <dbReference type="EMBL" id="GAT63358.1"/>
    </source>
</evidence>
<evidence type="ECO:0000256" key="1">
    <source>
        <dbReference type="PROSITE-ProRule" id="PRU00169"/>
    </source>
</evidence>
<evidence type="ECO:0000259" key="2">
    <source>
        <dbReference type="PROSITE" id="PS50110"/>
    </source>
</evidence>
<organism evidence="4 5">
    <name type="scientific">Paludibacter jiangxiensis</name>
    <dbReference type="NCBI Taxonomy" id="681398"/>
    <lineage>
        <taxon>Bacteria</taxon>
        <taxon>Pseudomonadati</taxon>
        <taxon>Bacteroidota</taxon>
        <taxon>Bacteroidia</taxon>
        <taxon>Bacteroidales</taxon>
        <taxon>Paludibacteraceae</taxon>
        <taxon>Paludibacter</taxon>
    </lineage>
</organism>
<feature type="modified residue" description="4-aspartylphosphate" evidence="1">
    <location>
        <position position="55"/>
    </location>
</feature>
<reference evidence="5" key="2">
    <citation type="journal article" date="2017" name="Genome Announc.">
        <title>Draft genome sequence of Paludibacter jiangxiensis NM7(T), a propionate-producing fermentative bacterium.</title>
        <authorList>
            <person name="Qiu Y.-L."/>
            <person name="Tourlousse D.M."/>
            <person name="Matsuura N."/>
            <person name="Ohashi A."/>
            <person name="Sekiguchi Y."/>
        </authorList>
    </citation>
    <scope>NUCLEOTIDE SEQUENCE [LARGE SCALE GENOMIC DNA]</scope>
    <source>
        <strain evidence="5">NM7</strain>
    </source>
</reference>
<dbReference type="GO" id="GO:0003677">
    <property type="term" value="F:DNA binding"/>
    <property type="evidence" value="ECO:0007669"/>
    <property type="project" value="UniProtKB-KW"/>
</dbReference>
<dbReference type="InterPro" id="IPR046947">
    <property type="entry name" value="LytR-like"/>
</dbReference>
<proteinExistence type="predicted"/>
<dbReference type="STRING" id="681398.PJIAN_3684"/>
<dbReference type="SUPFAM" id="SSF52172">
    <property type="entry name" value="CheY-like"/>
    <property type="match status" value="1"/>
</dbReference>
<dbReference type="EMBL" id="BDCR01000003">
    <property type="protein sequence ID" value="GAT63358.1"/>
    <property type="molecule type" value="Genomic_DNA"/>
</dbReference>
<protein>
    <submittedName>
        <fullName evidence="4">DNA-binding response regulator, LytR/AlgR family</fullName>
    </submittedName>
</protein>
<dbReference type="Gene3D" id="2.40.50.1020">
    <property type="entry name" value="LytTr DNA-binding domain"/>
    <property type="match status" value="1"/>
</dbReference>
<dbReference type="Gene3D" id="3.40.50.2300">
    <property type="match status" value="1"/>
</dbReference>
<sequence length="234" mass="26876">MKLSCVIVDDEYLAIKVLEDYVSRTDELTLAASFKNPEEALAYLQGNPVDLLLLDIQMPRLDGFALLARLESPPLVIFTTARHDYALKAFDLNVLDYLAKPISFLRFQQAVSKAVEMLNYRNLAEKEQREEDQFLTINADYSSYKIPYMAILYIEGFGEYVKIFTEKKSYITLASLKSMEETLPDIDFCRVHKSYIVNVKEIASFNHQKINLFDGKEIAVGRSFRKAFLARIKG</sequence>
<dbReference type="PANTHER" id="PTHR37299">
    <property type="entry name" value="TRANSCRIPTIONAL REGULATOR-RELATED"/>
    <property type="match status" value="1"/>
</dbReference>
<comment type="caution">
    <text evidence="4">The sequence shown here is derived from an EMBL/GenBank/DDBJ whole genome shotgun (WGS) entry which is preliminary data.</text>
</comment>
<evidence type="ECO:0000313" key="5">
    <source>
        <dbReference type="Proteomes" id="UP000076586"/>
    </source>
</evidence>
<gene>
    <name evidence="4" type="ORF">PJIAN_3684</name>
</gene>
<dbReference type="InterPro" id="IPR011006">
    <property type="entry name" value="CheY-like_superfamily"/>
</dbReference>
<dbReference type="PROSITE" id="PS50110">
    <property type="entry name" value="RESPONSE_REGULATORY"/>
    <property type="match status" value="1"/>
</dbReference>
<dbReference type="Pfam" id="PF00072">
    <property type="entry name" value="Response_reg"/>
    <property type="match status" value="1"/>
</dbReference>
<accession>A0A171A7E1</accession>
<dbReference type="PROSITE" id="PS50930">
    <property type="entry name" value="HTH_LYTTR"/>
    <property type="match status" value="1"/>
</dbReference>
<feature type="domain" description="Response regulatory" evidence="2">
    <location>
        <begin position="4"/>
        <end position="115"/>
    </location>
</feature>
<keyword evidence="4" id="KW-0238">DNA-binding</keyword>
<feature type="domain" description="HTH LytTR-type" evidence="3">
    <location>
        <begin position="135"/>
        <end position="234"/>
    </location>
</feature>
<keyword evidence="1" id="KW-0597">Phosphoprotein</keyword>
<dbReference type="Pfam" id="PF04397">
    <property type="entry name" value="LytTR"/>
    <property type="match status" value="1"/>
</dbReference>
<dbReference type="SMART" id="SM00448">
    <property type="entry name" value="REC"/>
    <property type="match status" value="1"/>
</dbReference>
<dbReference type="OrthoDB" id="1490554at2"/>
<dbReference type="InterPro" id="IPR001789">
    <property type="entry name" value="Sig_transdc_resp-reg_receiver"/>
</dbReference>
<dbReference type="GO" id="GO:0000156">
    <property type="term" value="F:phosphorelay response regulator activity"/>
    <property type="evidence" value="ECO:0007669"/>
    <property type="project" value="InterPro"/>
</dbReference>
<keyword evidence="5" id="KW-1185">Reference proteome</keyword>
<dbReference type="InterPro" id="IPR007492">
    <property type="entry name" value="LytTR_DNA-bd_dom"/>
</dbReference>
<dbReference type="PANTHER" id="PTHR37299:SF1">
    <property type="entry name" value="STAGE 0 SPORULATION PROTEIN A HOMOLOG"/>
    <property type="match status" value="1"/>
</dbReference>
<evidence type="ECO:0000259" key="3">
    <source>
        <dbReference type="PROSITE" id="PS50930"/>
    </source>
</evidence>
<dbReference type="RefSeq" id="WP_068704447.1">
    <property type="nucleotide sequence ID" value="NZ_BDCR01000003.1"/>
</dbReference>
<dbReference type="Proteomes" id="UP000076586">
    <property type="component" value="Unassembled WGS sequence"/>
</dbReference>
<dbReference type="AlphaFoldDB" id="A0A171A7E1"/>